<proteinExistence type="predicted"/>
<dbReference type="EMBL" id="JARJCN010000094">
    <property type="protein sequence ID" value="KAJ7075521.1"/>
    <property type="molecule type" value="Genomic_DNA"/>
</dbReference>
<dbReference type="AlphaFoldDB" id="A0AAD6TRT2"/>
<sequence length="409" mass="45242">MPRTFPQELIDLVIDEASTSAPTLQSCALVSRAFYPRAQYQLFSQIDFVLVPSTRSHGLERLHDVLSNSPHLIQYIRSLKITHGDDKEPLPEDVLVDLEATLVPILASLVNLRSFTVTELDWSCLPPGVRNAIWEVCQRPKLTRLRLKGTGELSLSELVQVTASPALTRLDLDLDVAARAAAEDAVPSSASHLTHLTLSSPHFDGLTSIYPWIVRGRQESCLRQLCVWWHCETTARLQTLVASSVRLRKLILFTTSEFFDAVIRQHRATRLSLAGAAYLQHICLCLDFNFSSPDAAPFVPWLADLLHSHGSTHTPSALHKISLLIGPTITGARPISDGPTAAEWSVLAQVLTPRRFPYLREVTFFWAHGAEDEKHPGLAEAFYAAACAGLPRLDAAGILKWGSKGDGRW</sequence>
<dbReference type="PROSITE" id="PS51257">
    <property type="entry name" value="PROKAR_LIPOPROTEIN"/>
    <property type="match status" value="1"/>
</dbReference>
<dbReference type="SUPFAM" id="SSF52047">
    <property type="entry name" value="RNI-like"/>
    <property type="match status" value="1"/>
</dbReference>
<name>A0AAD6TRT2_9AGAR</name>
<keyword evidence="2" id="KW-1185">Reference proteome</keyword>
<evidence type="ECO:0000313" key="1">
    <source>
        <dbReference type="EMBL" id="KAJ7075521.1"/>
    </source>
</evidence>
<accession>A0AAD6TRT2</accession>
<protein>
    <submittedName>
        <fullName evidence="1">Uncharacterized protein</fullName>
    </submittedName>
</protein>
<dbReference type="Proteomes" id="UP001222325">
    <property type="component" value="Unassembled WGS sequence"/>
</dbReference>
<organism evidence="1 2">
    <name type="scientific">Mycena belliarum</name>
    <dbReference type="NCBI Taxonomy" id="1033014"/>
    <lineage>
        <taxon>Eukaryota</taxon>
        <taxon>Fungi</taxon>
        <taxon>Dikarya</taxon>
        <taxon>Basidiomycota</taxon>
        <taxon>Agaricomycotina</taxon>
        <taxon>Agaricomycetes</taxon>
        <taxon>Agaricomycetidae</taxon>
        <taxon>Agaricales</taxon>
        <taxon>Marasmiineae</taxon>
        <taxon>Mycenaceae</taxon>
        <taxon>Mycena</taxon>
    </lineage>
</organism>
<reference evidence="1" key="1">
    <citation type="submission" date="2023-03" db="EMBL/GenBank/DDBJ databases">
        <title>Massive genome expansion in bonnet fungi (Mycena s.s.) driven by repeated elements and novel gene families across ecological guilds.</title>
        <authorList>
            <consortium name="Lawrence Berkeley National Laboratory"/>
            <person name="Harder C.B."/>
            <person name="Miyauchi S."/>
            <person name="Viragh M."/>
            <person name="Kuo A."/>
            <person name="Thoen E."/>
            <person name="Andreopoulos B."/>
            <person name="Lu D."/>
            <person name="Skrede I."/>
            <person name="Drula E."/>
            <person name="Henrissat B."/>
            <person name="Morin E."/>
            <person name="Kohler A."/>
            <person name="Barry K."/>
            <person name="LaButti K."/>
            <person name="Morin E."/>
            <person name="Salamov A."/>
            <person name="Lipzen A."/>
            <person name="Mereny Z."/>
            <person name="Hegedus B."/>
            <person name="Baldrian P."/>
            <person name="Stursova M."/>
            <person name="Weitz H."/>
            <person name="Taylor A."/>
            <person name="Grigoriev I.V."/>
            <person name="Nagy L.G."/>
            <person name="Martin F."/>
            <person name="Kauserud H."/>
        </authorList>
    </citation>
    <scope>NUCLEOTIDE SEQUENCE</scope>
    <source>
        <strain evidence="1">CBHHK173m</strain>
    </source>
</reference>
<gene>
    <name evidence="1" type="ORF">B0H15DRAFT_866765</name>
</gene>
<evidence type="ECO:0000313" key="2">
    <source>
        <dbReference type="Proteomes" id="UP001222325"/>
    </source>
</evidence>
<comment type="caution">
    <text evidence="1">The sequence shown here is derived from an EMBL/GenBank/DDBJ whole genome shotgun (WGS) entry which is preliminary data.</text>
</comment>